<keyword evidence="1" id="KW-0472">Membrane</keyword>
<gene>
    <name evidence="2" type="ORF">IAD49_01365</name>
</gene>
<protein>
    <submittedName>
        <fullName evidence="2">Uncharacterized protein</fullName>
    </submittedName>
</protein>
<feature type="transmembrane region" description="Helical" evidence="1">
    <location>
        <begin position="47"/>
        <end position="75"/>
    </location>
</feature>
<accession>A0A9D1L3S3</accession>
<feature type="transmembrane region" description="Helical" evidence="1">
    <location>
        <begin position="185"/>
        <end position="210"/>
    </location>
</feature>
<feature type="transmembrane region" description="Helical" evidence="1">
    <location>
        <begin position="144"/>
        <end position="173"/>
    </location>
</feature>
<comment type="caution">
    <text evidence="2">The sequence shown here is derived from an EMBL/GenBank/DDBJ whole genome shotgun (WGS) entry which is preliminary data.</text>
</comment>
<reference evidence="2" key="1">
    <citation type="submission" date="2020-10" db="EMBL/GenBank/DDBJ databases">
        <authorList>
            <person name="Gilroy R."/>
        </authorList>
    </citation>
    <scope>NUCLEOTIDE SEQUENCE</scope>
    <source>
        <strain evidence="2">CHK197-8231</strain>
    </source>
</reference>
<evidence type="ECO:0000313" key="3">
    <source>
        <dbReference type="Proteomes" id="UP000824087"/>
    </source>
</evidence>
<sequence length="260" mass="29172">MLAKLLKHDIKKTSRSLGVYYGILLLLAIGTRLLEWLSSIFKPVGSLYALIIFAFVLALVGIFFYTFALSIISFYKEFIKDEGYLMHTLPVSKNQLVRSKLLTAIIAMIVTFVLSISALGIAFYTPHCLDEVIATLQTLIQKQLGVSFELVMIGFLLYMLLSYVYQILFFYLSIALGQTRSANKLMYSVVFGIALNVVIQIIMTLMLLAISLFEPAVLGSELTVEAFGWVMIPSTIMTLALAVAFFFATGYIFKRKLNME</sequence>
<feature type="transmembrane region" description="Helical" evidence="1">
    <location>
        <begin position="230"/>
        <end position="253"/>
    </location>
</feature>
<name>A0A9D1L3S3_9BACT</name>
<feature type="transmembrane region" description="Helical" evidence="1">
    <location>
        <begin position="20"/>
        <end position="41"/>
    </location>
</feature>
<proteinExistence type="predicted"/>
<feature type="transmembrane region" description="Helical" evidence="1">
    <location>
        <begin position="101"/>
        <end position="124"/>
    </location>
</feature>
<keyword evidence="1" id="KW-0812">Transmembrane</keyword>
<evidence type="ECO:0000256" key="1">
    <source>
        <dbReference type="SAM" id="Phobius"/>
    </source>
</evidence>
<dbReference type="AlphaFoldDB" id="A0A9D1L3S3"/>
<reference evidence="2" key="2">
    <citation type="journal article" date="2021" name="PeerJ">
        <title>Extensive microbial diversity within the chicken gut microbiome revealed by metagenomics and culture.</title>
        <authorList>
            <person name="Gilroy R."/>
            <person name="Ravi A."/>
            <person name="Getino M."/>
            <person name="Pursley I."/>
            <person name="Horton D.L."/>
            <person name="Alikhan N.F."/>
            <person name="Baker D."/>
            <person name="Gharbi K."/>
            <person name="Hall N."/>
            <person name="Watson M."/>
            <person name="Adriaenssens E.M."/>
            <person name="Foster-Nyarko E."/>
            <person name="Jarju S."/>
            <person name="Secka A."/>
            <person name="Antonio M."/>
            <person name="Oren A."/>
            <person name="Chaudhuri R.R."/>
            <person name="La Ragione R."/>
            <person name="Hildebrand F."/>
            <person name="Pallen M.J."/>
        </authorList>
    </citation>
    <scope>NUCLEOTIDE SEQUENCE</scope>
    <source>
        <strain evidence="2">CHK197-8231</strain>
    </source>
</reference>
<organism evidence="2 3">
    <name type="scientific">Candidatus Fimihabitans intestinipullorum</name>
    <dbReference type="NCBI Taxonomy" id="2840820"/>
    <lineage>
        <taxon>Bacteria</taxon>
        <taxon>Bacillati</taxon>
        <taxon>Mycoplasmatota</taxon>
        <taxon>Mycoplasmatota incertae sedis</taxon>
        <taxon>Candidatus Fimihabitans</taxon>
    </lineage>
</organism>
<keyword evidence="1" id="KW-1133">Transmembrane helix</keyword>
<evidence type="ECO:0000313" key="2">
    <source>
        <dbReference type="EMBL" id="HIU22208.1"/>
    </source>
</evidence>
<dbReference type="EMBL" id="DVML01000008">
    <property type="protein sequence ID" value="HIU22208.1"/>
    <property type="molecule type" value="Genomic_DNA"/>
</dbReference>
<dbReference type="Proteomes" id="UP000824087">
    <property type="component" value="Unassembled WGS sequence"/>
</dbReference>